<proteinExistence type="predicted"/>
<dbReference type="AlphaFoldDB" id="A0A1M6ZGB1"/>
<keyword evidence="1" id="KW-1133">Transmembrane helix</keyword>
<accession>A0A1M6ZGB1</accession>
<dbReference type="Proteomes" id="UP000183208">
    <property type="component" value="Unassembled WGS sequence"/>
</dbReference>
<feature type="transmembrane region" description="Helical" evidence="1">
    <location>
        <begin position="6"/>
        <end position="26"/>
    </location>
</feature>
<name>A0A1M6ZGB1_9BRAD</name>
<evidence type="ECO:0000313" key="3">
    <source>
        <dbReference type="Proteomes" id="UP000183208"/>
    </source>
</evidence>
<keyword evidence="1" id="KW-0472">Membrane</keyword>
<keyword evidence="1" id="KW-0812">Transmembrane</keyword>
<protein>
    <submittedName>
        <fullName evidence="2">Uncharacterized protein</fullName>
    </submittedName>
</protein>
<organism evidence="2 3">
    <name type="scientific">Bradyrhizobium lablabi</name>
    <dbReference type="NCBI Taxonomy" id="722472"/>
    <lineage>
        <taxon>Bacteria</taxon>
        <taxon>Pseudomonadati</taxon>
        <taxon>Pseudomonadota</taxon>
        <taxon>Alphaproteobacteria</taxon>
        <taxon>Hyphomicrobiales</taxon>
        <taxon>Nitrobacteraceae</taxon>
        <taxon>Bradyrhizobium</taxon>
    </lineage>
</organism>
<gene>
    <name evidence="2" type="ORF">SAMN05444171_3606</name>
</gene>
<evidence type="ECO:0000313" key="2">
    <source>
        <dbReference type="EMBL" id="SED25829.1"/>
    </source>
</evidence>
<reference evidence="2 3" key="1">
    <citation type="submission" date="2016-10" db="EMBL/GenBank/DDBJ databases">
        <authorList>
            <person name="de Groot N.N."/>
        </authorList>
    </citation>
    <scope>NUCLEOTIDE SEQUENCE [LARGE SCALE GENOMIC DNA]</scope>
    <source>
        <strain evidence="2 3">GAS522</strain>
    </source>
</reference>
<evidence type="ECO:0000256" key="1">
    <source>
        <dbReference type="SAM" id="Phobius"/>
    </source>
</evidence>
<sequence length="29" mass="3348">MTLYFLLKYLHVLGAIVLMLVALLTLDNR</sequence>
<dbReference type="EMBL" id="FNTI01000001">
    <property type="protein sequence ID" value="SED25829.1"/>
    <property type="molecule type" value="Genomic_DNA"/>
</dbReference>